<dbReference type="GO" id="GO:0044718">
    <property type="term" value="P:siderophore transmembrane transport"/>
    <property type="evidence" value="ECO:0007669"/>
    <property type="project" value="TreeGrafter"/>
</dbReference>
<name>A0AAU8UYA6_9FLAO</name>
<organism evidence="14 15">
    <name type="scientific">Elizabethkingia anophelis</name>
    <dbReference type="NCBI Taxonomy" id="1117645"/>
    <lineage>
        <taxon>Bacteria</taxon>
        <taxon>Pseudomonadati</taxon>
        <taxon>Bacteroidota</taxon>
        <taxon>Flavobacteriia</taxon>
        <taxon>Flavobacteriales</taxon>
        <taxon>Weeksellaceae</taxon>
        <taxon>Elizabethkingia</taxon>
    </lineage>
</organism>
<keyword evidence="4 10" id="KW-0812">Transmembrane</keyword>
<evidence type="ECO:0000313" key="15">
    <source>
        <dbReference type="Proteomes" id="UP000190848"/>
    </source>
</evidence>
<dbReference type="PANTHER" id="PTHR30069">
    <property type="entry name" value="TONB-DEPENDENT OUTER MEMBRANE RECEPTOR"/>
    <property type="match status" value="1"/>
</dbReference>
<dbReference type="GO" id="GO:0009279">
    <property type="term" value="C:cell outer membrane"/>
    <property type="evidence" value="ECO:0007669"/>
    <property type="project" value="UniProtKB-SubCell"/>
</dbReference>
<dbReference type="PANTHER" id="PTHR30069:SF29">
    <property type="entry name" value="HEMOGLOBIN AND HEMOGLOBIN-HAPTOGLOBIN-BINDING PROTEIN 1-RELATED"/>
    <property type="match status" value="1"/>
</dbReference>
<evidence type="ECO:0000313" key="14">
    <source>
        <dbReference type="EMBL" id="AQX03131.1"/>
    </source>
</evidence>
<gene>
    <name evidence="14" type="ORF">BBD32_17540</name>
</gene>
<dbReference type="InterPro" id="IPR036942">
    <property type="entry name" value="Beta-barrel_TonB_sf"/>
</dbReference>
<evidence type="ECO:0000256" key="7">
    <source>
        <dbReference type="ARBA" id="ARBA00023136"/>
    </source>
</evidence>
<keyword evidence="7 10" id="KW-0472">Membrane</keyword>
<dbReference type="EMBL" id="CP016374">
    <property type="protein sequence ID" value="AQX03131.1"/>
    <property type="molecule type" value="Genomic_DNA"/>
</dbReference>
<comment type="similarity">
    <text evidence="10 11">Belongs to the TonB-dependent receptor family.</text>
</comment>
<evidence type="ECO:0000259" key="13">
    <source>
        <dbReference type="Pfam" id="PF07715"/>
    </source>
</evidence>
<evidence type="ECO:0000256" key="11">
    <source>
        <dbReference type="RuleBase" id="RU003357"/>
    </source>
</evidence>
<feature type="domain" description="TonB-dependent receptor plug" evidence="13">
    <location>
        <begin position="49"/>
        <end position="175"/>
    </location>
</feature>
<evidence type="ECO:0000256" key="2">
    <source>
        <dbReference type="ARBA" id="ARBA00022448"/>
    </source>
</evidence>
<dbReference type="NCBIfam" id="TIGR04056">
    <property type="entry name" value="OMP_RagA_SusC"/>
    <property type="match status" value="1"/>
</dbReference>
<evidence type="ECO:0000256" key="6">
    <source>
        <dbReference type="ARBA" id="ARBA00023077"/>
    </source>
</evidence>
<dbReference type="InterPro" id="IPR039426">
    <property type="entry name" value="TonB-dep_rcpt-like"/>
</dbReference>
<dbReference type="PROSITE" id="PS52016">
    <property type="entry name" value="TONB_DEPENDENT_REC_3"/>
    <property type="match status" value="1"/>
</dbReference>
<dbReference type="SUPFAM" id="SSF56935">
    <property type="entry name" value="Porins"/>
    <property type="match status" value="1"/>
</dbReference>
<dbReference type="Gene3D" id="2.170.130.10">
    <property type="entry name" value="TonB-dependent receptor, plug domain"/>
    <property type="match status" value="1"/>
</dbReference>
<accession>A0AAU8UYA6</accession>
<dbReference type="Pfam" id="PF07715">
    <property type="entry name" value="Plug"/>
    <property type="match status" value="1"/>
</dbReference>
<keyword evidence="3 10" id="KW-1134">Transmembrane beta strand</keyword>
<dbReference type="InterPro" id="IPR012910">
    <property type="entry name" value="Plug_dom"/>
</dbReference>
<dbReference type="AlphaFoldDB" id="A0AAU8UYA6"/>
<proteinExistence type="inferred from homology"/>
<evidence type="ECO:0008006" key="16">
    <source>
        <dbReference type="Google" id="ProtNLM"/>
    </source>
</evidence>
<keyword evidence="8" id="KW-0675">Receptor</keyword>
<dbReference type="Proteomes" id="UP000190848">
    <property type="component" value="Chromosome"/>
</dbReference>
<dbReference type="Pfam" id="PF00593">
    <property type="entry name" value="TonB_dep_Rec_b-barrel"/>
    <property type="match status" value="1"/>
</dbReference>
<evidence type="ECO:0000256" key="5">
    <source>
        <dbReference type="ARBA" id="ARBA00022729"/>
    </source>
</evidence>
<comment type="subcellular location">
    <subcellularLocation>
        <location evidence="1 10">Cell outer membrane</location>
        <topology evidence="1 10">Multi-pass membrane protein</topology>
    </subcellularLocation>
</comment>
<evidence type="ECO:0000256" key="9">
    <source>
        <dbReference type="ARBA" id="ARBA00023237"/>
    </source>
</evidence>
<dbReference type="RefSeq" id="WP_078396740.1">
    <property type="nucleotide sequence ID" value="NZ_CBYF010000031.1"/>
</dbReference>
<dbReference type="Gene3D" id="2.40.170.20">
    <property type="entry name" value="TonB-dependent receptor, beta-barrel domain"/>
    <property type="match status" value="1"/>
</dbReference>
<dbReference type="InterPro" id="IPR037066">
    <property type="entry name" value="Plug_dom_sf"/>
</dbReference>
<dbReference type="InterPro" id="IPR023996">
    <property type="entry name" value="TonB-dep_OMP_SusC/RagA"/>
</dbReference>
<protein>
    <recommendedName>
        <fullName evidence="16">SusC/RagA family TonB-linked outer membrane protein</fullName>
    </recommendedName>
</protein>
<reference evidence="14 15" key="1">
    <citation type="submission" date="2016-07" db="EMBL/GenBank/DDBJ databases">
        <title>Revisiting the taxonomy of the Elizabethkingia Genus using Whole-Genome Sequencing, Optical Mapping, and MALDI-TOF, along with proposal of three novel Elizabethkingia species: Elizabethkingia bruuniana sp. nov., Elizabethkingia ursingii sp. nov., and Elizabethkingia occulta sp. nov.</title>
        <authorList>
            <person name="Nicholson A.C."/>
        </authorList>
    </citation>
    <scope>NUCLEOTIDE SEQUENCE [LARGE SCALE GENOMIC DNA]</scope>
    <source>
        <strain evidence="14 15">F3201</strain>
    </source>
</reference>
<evidence type="ECO:0000256" key="4">
    <source>
        <dbReference type="ARBA" id="ARBA00022692"/>
    </source>
</evidence>
<keyword evidence="2 10" id="KW-0813">Transport</keyword>
<keyword evidence="6 11" id="KW-0798">TonB box</keyword>
<evidence type="ECO:0000256" key="3">
    <source>
        <dbReference type="ARBA" id="ARBA00022452"/>
    </source>
</evidence>
<evidence type="ECO:0000259" key="12">
    <source>
        <dbReference type="Pfam" id="PF00593"/>
    </source>
</evidence>
<evidence type="ECO:0000256" key="1">
    <source>
        <dbReference type="ARBA" id="ARBA00004571"/>
    </source>
</evidence>
<keyword evidence="9 10" id="KW-0998">Cell outer membrane</keyword>
<evidence type="ECO:0000256" key="8">
    <source>
        <dbReference type="ARBA" id="ARBA00023170"/>
    </source>
</evidence>
<dbReference type="InterPro" id="IPR000531">
    <property type="entry name" value="Beta-barrel_TonB"/>
</dbReference>
<feature type="domain" description="TonB-dependent receptor-like beta-barrel" evidence="12">
    <location>
        <begin position="353"/>
        <end position="928"/>
    </location>
</feature>
<dbReference type="GO" id="GO:0015344">
    <property type="term" value="F:siderophore uptake transmembrane transporter activity"/>
    <property type="evidence" value="ECO:0007669"/>
    <property type="project" value="TreeGrafter"/>
</dbReference>
<evidence type="ECO:0000256" key="10">
    <source>
        <dbReference type="PROSITE-ProRule" id="PRU01360"/>
    </source>
</evidence>
<sequence length="972" mass="106309">MNKLTNSILAVVLSSSFVMISAQKTKQDTAKIKEIEGVVVTALGIKKEKKTVGYAVSQIDGGDLRKSNEPNIIEGLAGKASGIQVTGTSGTPGSSSKILIRGQKSINLSSQPLVVLDGQIISNAVNNNAGQNNNLAGVDDSNRAIDINPDDIESVSILKGGAAAALYGEGARNGVVIYTSKKGRKRKGIGIDFSTTTSFDMVSNLPKLQNTYAAGANGINYIPPAEYGANGFATTSGTNQSWGPLISSVPGLKAYDNPNNFFRTGNLSDYNIAFSGGSDAGNFRAAFGHLNQTGVIPNTSLKKSSFSVNAEYKLTDKLKAGADIKYTNTGGIRAQKGSNLSGVMLSLYRTPVTYDLRDYQTIQGYNKNYFSPYDNPYYTVYNNPYTDSTNRTIISGHVTYNYSKGLNAMIRAGVDTYTTHAQQNYSYSSNGNSTGDGTGQVVLDSYNFSQYNFDLILNGDFRFMNDHLSLNYTAGVSINSMIGNDLYTVGSTMLEPNFYNLSNFTTFTPRNTDTKQIKRGIYAQAELGIYDQLYLTLTGRNDWSSTLPSQNNSYFYPSVSISWLFNKTLNLPSWINMGKIRGAYSTSYASANPYNLITAYETPYYYDTFSPQLYSPYLGVGAYGLSTILKNPDLKPERNVEYEVGLELEMFKRLRLNASAYKSTNYDLVVRAPIAASTGYQNYYTNGPTVENRGVEVELGYDILKNQNFKWSLNLNWSKNVNKVIAIQDNLNFSSEGSDFFSGNVTPSVIKGEPLGVLYGTAWQRDASGNMIIGSNGLPIVASQSQIIGNPNPDWLGGLRNNFTYKNLSLSFLLDVRKGGDIWNGTLARIHRLGLSYDSAIDRNSTHVIPGVTTSGQPNTVSVSNRVYYTSFLGDGSGSANEQQIEKDINWVRLRDVSLSYNFTKLFSNTSSLSFVRDAQLTLSARNLFVITNYKGVDPETSIAGAISNTNGFDYFNNPGTRSYSLTFKFSF</sequence>
<keyword evidence="5" id="KW-0732">Signal</keyword>
<dbReference type="KEGG" id="een:BBD30_15855"/>